<dbReference type="EMBL" id="RKLU01000001">
    <property type="protein sequence ID" value="TQQ83646.1"/>
    <property type="molecule type" value="Genomic_DNA"/>
</dbReference>
<comment type="caution">
    <text evidence="2">The sequence shown here is derived from an EMBL/GenBank/DDBJ whole genome shotgun (WGS) entry which is preliminary data.</text>
</comment>
<proteinExistence type="predicted"/>
<keyword evidence="3" id="KW-1185">Reference proteome</keyword>
<reference evidence="2" key="1">
    <citation type="submission" date="2019-02" db="EMBL/GenBank/DDBJ databases">
        <title>Halonotius sp. a new haloarchaeum isolated from saline soil.</title>
        <authorList>
            <person name="Duran-Viseras A."/>
            <person name="Sanchez-Porro C."/>
            <person name="Ventosa A."/>
        </authorList>
    </citation>
    <scope>NUCLEOTIDE SEQUENCE</scope>
    <source>
        <strain evidence="2">F15B</strain>
    </source>
</reference>
<gene>
    <name evidence="2" type="ORF">EGH24_02320</name>
</gene>
<feature type="transmembrane region" description="Helical" evidence="1">
    <location>
        <begin position="46"/>
        <end position="65"/>
    </location>
</feature>
<sequence>MEGIASIIKKHIHPALSDYFSSTTFQTTGLVGTVCWILSSLFGSKLLQVIAAAIYVLPASSYYLYYRPFGIDISYTPTTKENGKRTADKVAEQRNEAHIQNGECVITFLVDISPQRDDFHLEFSTPDEVYAEFRDIPLEEHDFEYDPLTLSCGNISKRQFQVILEVFLEKDRSKAVKQYPLKVIDAESGRSMLDISIVDREKTV</sequence>
<organism evidence="2 3">
    <name type="scientific">Halonotius terrestris</name>
    <dbReference type="NCBI Taxonomy" id="2487750"/>
    <lineage>
        <taxon>Archaea</taxon>
        <taxon>Methanobacteriati</taxon>
        <taxon>Methanobacteriota</taxon>
        <taxon>Stenosarchaea group</taxon>
        <taxon>Halobacteria</taxon>
        <taxon>Halobacteriales</taxon>
        <taxon>Haloferacaceae</taxon>
        <taxon>Halonotius</taxon>
    </lineage>
</organism>
<dbReference type="Proteomes" id="UP000705823">
    <property type="component" value="Unassembled WGS sequence"/>
</dbReference>
<evidence type="ECO:0000313" key="3">
    <source>
        <dbReference type="Proteomes" id="UP000705823"/>
    </source>
</evidence>
<dbReference type="RefSeq" id="WP_142978563.1">
    <property type="nucleotide sequence ID" value="NZ_RKLU01000001.1"/>
</dbReference>
<keyword evidence="1" id="KW-0812">Transmembrane</keyword>
<keyword evidence="1" id="KW-1133">Transmembrane helix</keyword>
<dbReference type="AlphaFoldDB" id="A0A8J8PE06"/>
<accession>A0A8J8PE06</accession>
<evidence type="ECO:0000313" key="2">
    <source>
        <dbReference type="EMBL" id="TQQ83646.1"/>
    </source>
</evidence>
<dbReference type="OrthoDB" id="350954at2157"/>
<protein>
    <submittedName>
        <fullName evidence="2">Uncharacterized protein</fullName>
    </submittedName>
</protein>
<name>A0A8J8PE06_9EURY</name>
<evidence type="ECO:0000256" key="1">
    <source>
        <dbReference type="SAM" id="Phobius"/>
    </source>
</evidence>
<keyword evidence="1" id="KW-0472">Membrane</keyword>